<feature type="domain" description="C-type lectin" evidence="6">
    <location>
        <begin position="2722"/>
        <end position="2836"/>
    </location>
</feature>
<feature type="chain" id="PRO_5035426708" evidence="4">
    <location>
        <begin position="42"/>
        <end position="2942"/>
    </location>
</feature>
<feature type="domain" description="C-type lectin" evidence="6">
    <location>
        <begin position="2588"/>
        <end position="2698"/>
    </location>
</feature>
<feature type="domain" description="C-type lectin" evidence="6">
    <location>
        <begin position="1563"/>
        <end position="1682"/>
    </location>
</feature>
<dbReference type="SMART" id="SM00034">
    <property type="entry name" value="CLECT"/>
    <property type="match status" value="16"/>
</dbReference>
<keyword evidence="3" id="KW-0472">Membrane</keyword>
<dbReference type="FunFam" id="3.10.100.10:FF:000031">
    <property type="entry name" value="macrophage mannose receptor 1"/>
    <property type="match status" value="1"/>
</dbReference>
<feature type="domain" description="C-type lectin" evidence="6">
    <location>
        <begin position="179"/>
        <end position="303"/>
    </location>
</feature>
<organism evidence="9 10">
    <name type="scientific">Branchiostoma lanceolatum</name>
    <name type="common">Common lancelet</name>
    <name type="synonym">Amphioxus lanceolatum</name>
    <dbReference type="NCBI Taxonomy" id="7740"/>
    <lineage>
        <taxon>Eukaryota</taxon>
        <taxon>Metazoa</taxon>
        <taxon>Chordata</taxon>
        <taxon>Cephalochordata</taxon>
        <taxon>Leptocardii</taxon>
        <taxon>Amphioxiformes</taxon>
        <taxon>Branchiostomatidae</taxon>
        <taxon>Branchiostoma</taxon>
    </lineage>
</organism>
<dbReference type="FunFam" id="3.10.100.10:FF:000139">
    <property type="entry name" value="Uncharacterized protein"/>
    <property type="match status" value="2"/>
</dbReference>
<keyword evidence="3" id="KW-0812">Transmembrane</keyword>
<dbReference type="SUPFAM" id="SSF49785">
    <property type="entry name" value="Galactose-binding domain-like"/>
    <property type="match status" value="2"/>
</dbReference>
<feature type="domain" description="C-type lectin" evidence="6">
    <location>
        <begin position="1413"/>
        <end position="1532"/>
    </location>
</feature>
<dbReference type="Proteomes" id="UP000838412">
    <property type="component" value="Chromosome 15"/>
</dbReference>
<dbReference type="PROSITE" id="PS50041">
    <property type="entry name" value="C_TYPE_LECTIN_2"/>
    <property type="match status" value="16"/>
</dbReference>
<dbReference type="InterPro" id="IPR050111">
    <property type="entry name" value="C-type_lectin/snaclec_domain"/>
</dbReference>
<dbReference type="CDD" id="cd00037">
    <property type="entry name" value="CLECT"/>
    <property type="match status" value="12"/>
</dbReference>
<dbReference type="Pfam" id="PF03815">
    <property type="entry name" value="LCCL"/>
    <property type="match status" value="1"/>
</dbReference>
<reference evidence="9" key="1">
    <citation type="submission" date="2022-01" db="EMBL/GenBank/DDBJ databases">
        <authorList>
            <person name="Braso-Vives M."/>
        </authorList>
    </citation>
    <scope>NUCLEOTIDE SEQUENCE</scope>
</reference>
<dbReference type="FunFam" id="3.10.100.10:FF:000109">
    <property type="entry name" value="Uncharacterized protein"/>
    <property type="match status" value="1"/>
</dbReference>
<dbReference type="InterPro" id="IPR008979">
    <property type="entry name" value="Galactose-bd-like_sf"/>
</dbReference>
<dbReference type="PROSITE" id="PS01285">
    <property type="entry name" value="FA58C_1"/>
    <property type="match status" value="1"/>
</dbReference>
<dbReference type="PANTHER" id="PTHR22803">
    <property type="entry name" value="MANNOSE, PHOSPHOLIPASE, LECTIN RECEPTOR RELATED"/>
    <property type="match status" value="1"/>
</dbReference>
<dbReference type="FunFam" id="2.60.120.260:FF:000247">
    <property type="entry name" value="Uncharacterized protein"/>
    <property type="match status" value="1"/>
</dbReference>
<evidence type="ECO:0000259" key="7">
    <source>
        <dbReference type="PROSITE" id="PS50228"/>
    </source>
</evidence>
<dbReference type="PROSITE" id="PS00615">
    <property type="entry name" value="C_TYPE_LECTIN_1"/>
    <property type="match status" value="8"/>
</dbReference>
<proteinExistence type="predicted"/>
<dbReference type="PROSITE" id="PS01286">
    <property type="entry name" value="FA58C_2"/>
    <property type="match status" value="1"/>
</dbReference>
<keyword evidence="10" id="KW-1185">Reference proteome</keyword>
<dbReference type="InterPro" id="IPR033989">
    <property type="entry name" value="CD209-like_CTLD"/>
</dbReference>
<dbReference type="SUPFAM" id="SSF69848">
    <property type="entry name" value="LCCL domain"/>
    <property type="match status" value="1"/>
</dbReference>
<dbReference type="Pfam" id="PF00059">
    <property type="entry name" value="Lectin_C"/>
    <property type="match status" value="16"/>
</dbReference>
<dbReference type="SMART" id="SM00231">
    <property type="entry name" value="FA58C"/>
    <property type="match status" value="2"/>
</dbReference>
<feature type="domain" description="C-type lectin" evidence="6">
    <location>
        <begin position="2292"/>
        <end position="2409"/>
    </location>
</feature>
<dbReference type="FunFam" id="3.10.100.10:FF:000025">
    <property type="entry name" value="Mannose receptor C-type 1"/>
    <property type="match status" value="2"/>
</dbReference>
<feature type="domain" description="C-type lectin" evidence="6">
    <location>
        <begin position="623"/>
        <end position="727"/>
    </location>
</feature>
<dbReference type="InterPro" id="IPR001304">
    <property type="entry name" value="C-type_lectin-like"/>
</dbReference>
<keyword evidence="1" id="KW-0430">Lectin</keyword>
<feature type="non-terminal residue" evidence="9">
    <location>
        <position position="2942"/>
    </location>
</feature>
<dbReference type="Gene3D" id="3.10.100.10">
    <property type="entry name" value="Mannose-Binding Protein A, subunit A"/>
    <property type="match status" value="16"/>
</dbReference>
<feature type="domain" description="C-type lectin" evidence="6">
    <location>
        <begin position="51"/>
        <end position="163"/>
    </location>
</feature>
<dbReference type="SUPFAM" id="SSF56436">
    <property type="entry name" value="C-type lectin-like"/>
    <property type="match status" value="16"/>
</dbReference>
<evidence type="ECO:0000313" key="9">
    <source>
        <dbReference type="EMBL" id="CAH1245959.1"/>
    </source>
</evidence>
<dbReference type="Gene3D" id="2.60.120.260">
    <property type="entry name" value="Galactose-binding domain-like"/>
    <property type="match status" value="2"/>
</dbReference>
<keyword evidence="3" id="KW-1133">Transmembrane helix</keyword>
<dbReference type="InterPro" id="IPR000421">
    <property type="entry name" value="FA58C"/>
</dbReference>
<dbReference type="CDD" id="cd22827">
    <property type="entry name" value="Gal_Rha_Lectin_SUL-I-like"/>
    <property type="match status" value="1"/>
</dbReference>
<dbReference type="InterPro" id="IPR018378">
    <property type="entry name" value="C-type_lectin_CS"/>
</dbReference>
<feature type="domain" description="C-type lectin" evidence="6">
    <location>
        <begin position="2006"/>
        <end position="2118"/>
    </location>
</feature>
<sequence>LAPDRILQKGTNTGVMVGRRRPEMFLLGPCLLLCLLNSVSSQPCPDGWRRNQQSCYLLVDTPKTWRDARDECHLLQADLASLTTTDEQTWMGSQVSATYWFGLSDIVAEDGWQWADGTDYDPSVTNWGQNEPNNQNGEDCAEIMSSGRWNDQACTDMHGYICERRTGLATTCRGGWQLRNGRCYYFSNNQPKLSWLDAQKECERRNANLVSITNLDEQAYVAEKSLSVRPDGVWIGLSNVNSPAPDQPQWSNGMDNFTYDRFTTGGQPNWQWPGATCVLSLNDGGGGRWETRRCGLENRYICETGTAGSCPAGWRNFGNKCYQFSVQSVGPWIEARQDCELHGARLATIHNQNQQNFINSMFPSLQAAGVSDLWIGLSDMGDDGVWHWEDGVRYTNTFQNWFPNNPGPNTVNREDCARVYTGSPTGQWETVDCWNIHGYVCQIPEGTSLLSGDCYAPLGMEDRFIPDGQISASTELDPQHAAKYGRLGIYDASIVGAAWCPTSTDADPWIEVDLGQPGFRISGIVTQGARTNKWVVSYRLAFRDSPTNDWVNYTDISHRNGIFPANNDEDTRMRNILQEPHVTRFTRVYPVDWAPAGAAIRLELLGCDIKPVTTYCDDGWVIWENYCYLFRTQELTWTQAENRCTQVGGHLASVRTGQENEFIRSHSAARKIWIGLNDRGNEDTWRWTDSTGVGYLNWLNNQPDDAGNTEDCVEMYTNGRWNDNRCNNNNVKRDSVCKKAPNNGSPPPPRTTVGWTSDVCPPDWEDNPLNDFCYQFHTGSFRTWHDARAVCQANGGDLVSINTPSESAYITGRVASVTNMATMWIGAHDQTTEGGWSWVDGSPFNFLNWGGGEPNNAGNGGEDCTEIAVTTGNWNDLNCDNLRGYICEMRANVPTPTPVPDQPDEHVLHICERNSDTISCLGDEVIQVVSANYGRTDSNACADSPISVVDCLSPTALQTVQSICDNQQSCTLDATNAVFGDPCPGTYKYIEILYRCTLSVCLVPMGMEAGTIADYQLSASSNNQYAGRARLNYISRDNNPGGWVPLSGDGQPWIQVDFRASKKVTGVITQGRQDADQWVKTFTVQFSDDGVSYRTYKGIDGNDKIFTANTDRSSSVSNSLANANSILTRYLRIAPIAYQGSASLRFEVLGCDPANIATCLSSGKDLAASIGEQYYTVHCPPGCASQSYFVWGTGTYADDSFVCASAVHDGRITDANGGEVTVLMQAGESAYVGSTMNGVTTQNFGADDASFTFNMNGLRCPTGWTSFGDNCYRLYDGGADDVKSWRRSSQSCGLQGAELASIANQAEQNFIYSLIQPASMNNVWLGLNDRDVQMFFQWSDGTPVTFTLWNDNEPNNYQGRDEDCVNMYKNNGLWNDAQCDSHYPYVCEIPKQSLPEPTVLPTVAGCEQGWLGYENSCYIFNNIPAVFQDARRSCRSLGADLVAVTDRFEQAFLSAQLGNRDGNYWIGLRGTRDDDTGVVVYQWRNGEPLSFTNWDRLQPSFNWGACVSMTAGLRGGLWDDNRCVETFPYICEKLRSGYTPPPGVTHASTARCPRGWLTQTGVNYCYQINQVDEPYRKTWEDARAHCQSQGADLVSLHRDAEMALLTNQVNSAWMAFWIGLNDKDDEGGFKWSDGRAVGYTEWNDGEPNNDGDSEHCVELVAAGSDSFWNDLSCTSYRNWICMVSRGDSVLIPTTPPSVPENAPICSGTTDWKLYSGHCYYVSNSSLLSWQESRAYCRSNGGDLASINDMQESRFLIGQTYGSLSSHLWIGLREYGVDGVYTWSDGSAYSYLNWVANEPNNAGGAEQCAEFYPNNGRWNDANCGTSNGFICERPLNPLQPPQPTQPLPGNCPAGWKTYRNKCYRFYLSDDTEKTWRDARDFCRSLGSNDDYNLVAIENEYEQAYIMSQLKGIRRTVWIGLFDNIDENQFYWTSGHPVTFTNWNDGEPNNWNSQDEDCVDMYTDQARAGLWNDAPCDHLRLFICQSYKDPSLPAQPDISTCPSGFVAWRDSCYKLTQTSQSWAQANDACSRGGTGAQVVSIYDIYEQSFVKSQFVQQAWIGLSDQQVAGEYRWFSGWPVHFTAWGFNEPSRADGEGCVAMAMNGTWDDTDCSLQLPALCEITTATPPPTAPPMFGRCPDDTWLAIGSYCFYMEYGLSNTDQTRKTWYEAEFECVSRGAHLASFHSSEETNAIISRQGTPVWIGMFRDTGGALGWYDGDPVDFTSWGDGEPNNPYSGQCVMMDNDGTWNDVICTRRNGYVCKRDKIPYSAITDNSISPGSVATVQYCQTTAEILFRGNCYRFYDERLEAWAEARSICLLFGGDLASINSGAETQFLVTQVASKKADYFWIGLREYSFDGLYQWTDGSAYFFHNWISGEPNDLMGAEQCVEIRKGDGGWNDRNCGDKQGFICKRPYHQLTPPPPTSPWAGGCPNNWLPYGNKCYYVVNNYNLKRNWEEARSYCKSFGQTDFDANLVSIENEYEQAFVTSLLTQRIGMWIGLFDSISENNFFWASGHSVTYTNWNDRQPNGFNNQQGDENCVMLHWESALAGKWNDADCSRQLGFICQKYKDPQLPATTPTPSVQCAPGYRNYANNCYKLISTSQDWNSAAQICRQDATELASVTSPYEQGFLTSWLKQKVWIGLSDRQTAGLYTWSDSWPIYYDNWGEGEPSRGANEGCVAMEMDGLWTDSVCSQQLPAVCKKTFDTPPPTLPPSPGYCLDGWFGVGDKCFFIETGTVSTNRKSFVEAQSECRNKNSASVLTSIHSQHVIDVFKQHHGWGVWIGMYLRSDGTVAWLDSTPLDFSAFREGEPDGDDGCTQLLPNGLWELADCPVRKGYICSMPKLPGTRPPYNPNNPVVISPGPGQISGQTGNKSGGLDAGSVIAILLAIAMVCVLALVGGWCYFKRQGTKSLFSFSEKSPTTVNTGFDNALYDATSGTVTMPESQA</sequence>
<dbReference type="Pfam" id="PF02140">
    <property type="entry name" value="SUEL_Lectin"/>
    <property type="match status" value="1"/>
</dbReference>
<feature type="domain" description="C-type lectin" evidence="6">
    <location>
        <begin position="317"/>
        <end position="442"/>
    </location>
</feature>
<feature type="domain" description="C-type lectin" evidence="6">
    <location>
        <begin position="1857"/>
        <end position="1983"/>
    </location>
</feature>
<keyword evidence="4" id="KW-0732">Signal</keyword>
<dbReference type="InterPro" id="IPR016187">
    <property type="entry name" value="CTDL_fold"/>
</dbReference>
<dbReference type="SMART" id="SM00603">
    <property type="entry name" value="LCCL"/>
    <property type="match status" value="1"/>
</dbReference>
<dbReference type="EMBL" id="OV696700">
    <property type="protein sequence ID" value="CAH1245959.1"/>
    <property type="molecule type" value="Genomic_DNA"/>
</dbReference>
<dbReference type="InterPro" id="IPR036609">
    <property type="entry name" value="LCCL_sf"/>
</dbReference>
<dbReference type="InterPro" id="IPR016186">
    <property type="entry name" value="C-type_lectin-like/link_sf"/>
</dbReference>
<evidence type="ECO:0000313" key="10">
    <source>
        <dbReference type="Proteomes" id="UP000838412"/>
    </source>
</evidence>
<dbReference type="Gene3D" id="2.170.130.20">
    <property type="entry name" value="LCCL-like domain"/>
    <property type="match status" value="1"/>
</dbReference>
<evidence type="ECO:0000256" key="3">
    <source>
        <dbReference type="SAM" id="Phobius"/>
    </source>
</evidence>
<evidence type="ECO:0000256" key="2">
    <source>
        <dbReference type="ARBA" id="ARBA00023157"/>
    </source>
</evidence>
<feature type="domain" description="SUEL-type lectin" evidence="7">
    <location>
        <begin position="910"/>
        <end position="997"/>
    </location>
</feature>
<evidence type="ECO:0000256" key="1">
    <source>
        <dbReference type="ARBA" id="ARBA00022734"/>
    </source>
</evidence>
<feature type="domain" description="C-type lectin" evidence="6">
    <location>
        <begin position="2435"/>
        <end position="2563"/>
    </location>
</feature>
<dbReference type="OrthoDB" id="441660at2759"/>
<keyword evidence="2" id="KW-1015">Disulfide bond</keyword>
<dbReference type="CDD" id="cd03590">
    <property type="entry name" value="CLECT_DC-SIGN_like"/>
    <property type="match status" value="2"/>
</dbReference>
<evidence type="ECO:0000259" key="5">
    <source>
        <dbReference type="PROSITE" id="PS50022"/>
    </source>
</evidence>
<protein>
    <submittedName>
        <fullName evidence="9">MRC1 protein</fullName>
    </submittedName>
</protein>
<feature type="domain" description="LCCL" evidence="8">
    <location>
        <begin position="1153"/>
        <end position="1251"/>
    </location>
</feature>
<feature type="domain" description="C-type lectin" evidence="6">
    <location>
        <begin position="1267"/>
        <end position="1388"/>
    </location>
</feature>
<dbReference type="InterPro" id="IPR000922">
    <property type="entry name" value="Lectin_gal-bd_dom"/>
</dbReference>
<gene>
    <name evidence="9" type="primary">MRC1</name>
    <name evidence="9" type="ORF">BLAG_LOCUS8135</name>
</gene>
<dbReference type="GO" id="GO:0030246">
    <property type="term" value="F:carbohydrate binding"/>
    <property type="evidence" value="ECO:0007669"/>
    <property type="project" value="UniProtKB-KW"/>
</dbReference>
<dbReference type="Pfam" id="PF00754">
    <property type="entry name" value="F5_F8_type_C"/>
    <property type="match status" value="2"/>
</dbReference>
<feature type="transmembrane region" description="Helical" evidence="3">
    <location>
        <begin position="2878"/>
        <end position="2900"/>
    </location>
</feature>
<dbReference type="FunFam" id="2.60.120.740:FF:000001">
    <property type="entry name" value="Adhesion G protein-coupled receptor L2"/>
    <property type="match status" value="1"/>
</dbReference>
<dbReference type="PROSITE" id="PS50022">
    <property type="entry name" value="FA58C_3"/>
    <property type="match status" value="2"/>
</dbReference>
<feature type="domain" description="C-type lectin" evidence="6">
    <location>
        <begin position="1714"/>
        <end position="1831"/>
    </location>
</feature>
<feature type="domain" description="F5/8 type C" evidence="5">
    <location>
        <begin position="454"/>
        <end position="607"/>
    </location>
</feature>
<name>A0A8K0EEG4_BRALA</name>
<dbReference type="InterPro" id="IPR043159">
    <property type="entry name" value="Lectin_gal-bd_sf"/>
</dbReference>
<evidence type="ECO:0000256" key="4">
    <source>
        <dbReference type="SAM" id="SignalP"/>
    </source>
</evidence>
<dbReference type="Gene3D" id="2.60.120.740">
    <property type="match status" value="1"/>
</dbReference>
<feature type="non-terminal residue" evidence="9">
    <location>
        <position position="1"/>
    </location>
</feature>
<evidence type="ECO:0000259" key="6">
    <source>
        <dbReference type="PROSITE" id="PS50041"/>
    </source>
</evidence>
<feature type="domain" description="F5/8 type C" evidence="5">
    <location>
        <begin position="1001"/>
        <end position="1151"/>
    </location>
</feature>
<dbReference type="InterPro" id="IPR004043">
    <property type="entry name" value="LCCL"/>
</dbReference>
<accession>A0A8K0EEG4</accession>
<dbReference type="CDD" id="cd00057">
    <property type="entry name" value="FA58C"/>
    <property type="match status" value="2"/>
</dbReference>
<feature type="signal peptide" evidence="4">
    <location>
        <begin position="1"/>
        <end position="41"/>
    </location>
</feature>
<dbReference type="PROSITE" id="PS50228">
    <property type="entry name" value="SUEL_LECTIN"/>
    <property type="match status" value="1"/>
</dbReference>
<feature type="domain" description="C-type lectin" evidence="6">
    <location>
        <begin position="769"/>
        <end position="888"/>
    </location>
</feature>
<dbReference type="PROSITE" id="PS50820">
    <property type="entry name" value="LCCL"/>
    <property type="match status" value="1"/>
</dbReference>
<feature type="domain" description="C-type lectin" evidence="6">
    <location>
        <begin position="2143"/>
        <end position="2259"/>
    </location>
</feature>
<evidence type="ECO:0000259" key="8">
    <source>
        <dbReference type="PROSITE" id="PS50820"/>
    </source>
</evidence>